<comment type="caution">
    <text evidence="1">The sequence shown here is derived from an EMBL/GenBank/DDBJ whole genome shotgun (WGS) entry which is preliminary data.</text>
</comment>
<sequence length="138" mass="15642">MPVVGDQQPSARLQIHPITATYFLQICSNTRGSNGDLVFIIAYVPVQTRGCYGDPTSPTSLGMHRTFSFINNQQKRSSLDLCTSTNHKKARFDRTLLLDTDTRSLMPYSPTYKLPRSSTYFFFSIATLHYPCKISESY</sequence>
<protein>
    <submittedName>
        <fullName evidence="1">Uncharacterized protein</fullName>
    </submittedName>
</protein>
<accession>A0AAN9N7Z8</accession>
<dbReference type="EMBL" id="JAYMYR010000004">
    <property type="protein sequence ID" value="KAK7368339.1"/>
    <property type="molecule type" value="Genomic_DNA"/>
</dbReference>
<evidence type="ECO:0000313" key="1">
    <source>
        <dbReference type="EMBL" id="KAK7368339.1"/>
    </source>
</evidence>
<reference evidence="1 2" key="1">
    <citation type="submission" date="2024-01" db="EMBL/GenBank/DDBJ databases">
        <title>The genomes of 5 underutilized Papilionoideae crops provide insights into root nodulation and disease resistanc.</title>
        <authorList>
            <person name="Jiang F."/>
        </authorList>
    </citation>
    <scope>NUCLEOTIDE SEQUENCE [LARGE SCALE GENOMIC DNA]</scope>
    <source>
        <strain evidence="1">JINMINGXINNONG_FW02</strain>
        <tissue evidence="1">Leaves</tissue>
    </source>
</reference>
<dbReference type="Proteomes" id="UP001374584">
    <property type="component" value="Unassembled WGS sequence"/>
</dbReference>
<gene>
    <name evidence="1" type="ORF">VNO80_10364</name>
</gene>
<evidence type="ECO:0000313" key="2">
    <source>
        <dbReference type="Proteomes" id="UP001374584"/>
    </source>
</evidence>
<proteinExistence type="predicted"/>
<organism evidence="1 2">
    <name type="scientific">Phaseolus coccineus</name>
    <name type="common">Scarlet runner bean</name>
    <name type="synonym">Phaseolus multiflorus</name>
    <dbReference type="NCBI Taxonomy" id="3886"/>
    <lineage>
        <taxon>Eukaryota</taxon>
        <taxon>Viridiplantae</taxon>
        <taxon>Streptophyta</taxon>
        <taxon>Embryophyta</taxon>
        <taxon>Tracheophyta</taxon>
        <taxon>Spermatophyta</taxon>
        <taxon>Magnoliopsida</taxon>
        <taxon>eudicotyledons</taxon>
        <taxon>Gunneridae</taxon>
        <taxon>Pentapetalae</taxon>
        <taxon>rosids</taxon>
        <taxon>fabids</taxon>
        <taxon>Fabales</taxon>
        <taxon>Fabaceae</taxon>
        <taxon>Papilionoideae</taxon>
        <taxon>50 kb inversion clade</taxon>
        <taxon>NPAAA clade</taxon>
        <taxon>indigoferoid/millettioid clade</taxon>
        <taxon>Phaseoleae</taxon>
        <taxon>Phaseolus</taxon>
    </lineage>
</organism>
<name>A0AAN9N7Z8_PHACN</name>
<dbReference type="AlphaFoldDB" id="A0AAN9N7Z8"/>
<keyword evidence="2" id="KW-1185">Reference proteome</keyword>